<evidence type="ECO:0000256" key="1">
    <source>
        <dbReference type="SAM" id="MobiDB-lite"/>
    </source>
</evidence>
<organism evidence="2 3">
    <name type="scientific">Panicum miliaceum</name>
    <name type="common">Proso millet</name>
    <name type="synonym">Broomcorn millet</name>
    <dbReference type="NCBI Taxonomy" id="4540"/>
    <lineage>
        <taxon>Eukaryota</taxon>
        <taxon>Viridiplantae</taxon>
        <taxon>Streptophyta</taxon>
        <taxon>Embryophyta</taxon>
        <taxon>Tracheophyta</taxon>
        <taxon>Spermatophyta</taxon>
        <taxon>Magnoliopsida</taxon>
        <taxon>Liliopsida</taxon>
        <taxon>Poales</taxon>
        <taxon>Poaceae</taxon>
        <taxon>PACMAD clade</taxon>
        <taxon>Panicoideae</taxon>
        <taxon>Panicodae</taxon>
        <taxon>Paniceae</taxon>
        <taxon>Panicinae</taxon>
        <taxon>Panicum</taxon>
        <taxon>Panicum sect. Panicum</taxon>
    </lineage>
</organism>
<feature type="compositionally biased region" description="Basic and acidic residues" evidence="1">
    <location>
        <begin position="1"/>
        <end position="29"/>
    </location>
</feature>
<gene>
    <name evidence="2" type="ORF">C2845_PM01G04850</name>
</gene>
<accession>A0A3L6TT31</accession>
<dbReference type="Proteomes" id="UP000275267">
    <property type="component" value="Unassembled WGS sequence"/>
</dbReference>
<feature type="region of interest" description="Disordered" evidence="1">
    <location>
        <begin position="1"/>
        <end position="34"/>
    </location>
</feature>
<comment type="caution">
    <text evidence="2">The sequence shown here is derived from an EMBL/GenBank/DDBJ whole genome shotgun (WGS) entry which is preliminary data.</text>
</comment>
<reference evidence="3" key="1">
    <citation type="journal article" date="2019" name="Nat. Commun.">
        <title>The genome of broomcorn millet.</title>
        <authorList>
            <person name="Zou C."/>
            <person name="Miki D."/>
            <person name="Li D."/>
            <person name="Tang Q."/>
            <person name="Xiao L."/>
            <person name="Rajput S."/>
            <person name="Deng P."/>
            <person name="Jia W."/>
            <person name="Huang R."/>
            <person name="Zhang M."/>
            <person name="Sun Y."/>
            <person name="Hu J."/>
            <person name="Fu X."/>
            <person name="Schnable P.S."/>
            <person name="Li F."/>
            <person name="Zhang H."/>
            <person name="Feng B."/>
            <person name="Zhu X."/>
            <person name="Liu R."/>
            <person name="Schnable J.C."/>
            <person name="Zhu J.-K."/>
            <person name="Zhang H."/>
        </authorList>
    </citation>
    <scope>NUCLEOTIDE SEQUENCE [LARGE SCALE GENOMIC DNA]</scope>
</reference>
<sequence>MEEKRKKDQERIRKRIEEVEHQEAEEQQRDYSMTPKLPALQARNFAGGHDHSMTHMSATLRTLLEDSDICLFLA</sequence>
<dbReference type="EMBL" id="PQIB02000001">
    <property type="protein sequence ID" value="RLN42681.1"/>
    <property type="molecule type" value="Genomic_DNA"/>
</dbReference>
<proteinExistence type="predicted"/>
<protein>
    <submittedName>
        <fullName evidence="2">Uncharacterized protein</fullName>
    </submittedName>
</protein>
<evidence type="ECO:0000313" key="3">
    <source>
        <dbReference type="Proteomes" id="UP000275267"/>
    </source>
</evidence>
<name>A0A3L6TT31_PANMI</name>
<dbReference type="AlphaFoldDB" id="A0A3L6TT31"/>
<keyword evidence="3" id="KW-1185">Reference proteome</keyword>
<evidence type="ECO:0000313" key="2">
    <source>
        <dbReference type="EMBL" id="RLN42681.1"/>
    </source>
</evidence>